<evidence type="ECO:0000313" key="3">
    <source>
        <dbReference type="Proteomes" id="UP000324965"/>
    </source>
</evidence>
<dbReference type="CDD" id="cd00093">
    <property type="entry name" value="HTH_XRE"/>
    <property type="match status" value="1"/>
</dbReference>
<dbReference type="PROSITE" id="PS50943">
    <property type="entry name" value="HTH_CROC1"/>
    <property type="match status" value="1"/>
</dbReference>
<organism evidence="2 3">
    <name type="scientific">Streptomyces apricus</name>
    <dbReference type="NCBI Taxonomy" id="1828112"/>
    <lineage>
        <taxon>Bacteria</taxon>
        <taxon>Bacillati</taxon>
        <taxon>Actinomycetota</taxon>
        <taxon>Actinomycetes</taxon>
        <taxon>Kitasatosporales</taxon>
        <taxon>Streptomycetaceae</taxon>
        <taxon>Streptomyces</taxon>
    </lineage>
</organism>
<dbReference type="Proteomes" id="UP000324965">
    <property type="component" value="Unassembled WGS sequence"/>
</dbReference>
<protein>
    <submittedName>
        <fullName evidence="2">Helix-turn-helix transcriptional regulator</fullName>
    </submittedName>
</protein>
<dbReference type="SMART" id="SM00530">
    <property type="entry name" value="HTH_XRE"/>
    <property type="match status" value="1"/>
</dbReference>
<dbReference type="Pfam" id="PF01381">
    <property type="entry name" value="HTH_3"/>
    <property type="match status" value="1"/>
</dbReference>
<reference evidence="2 3" key="1">
    <citation type="submission" date="2019-05" db="EMBL/GenBank/DDBJ databases">
        <authorList>
            <person name="Hariharan J."/>
            <person name="Choudoir M.J."/>
            <person name="Diebold P."/>
            <person name="Panke-Buisse K."/>
            <person name="Buckley D.H."/>
        </authorList>
    </citation>
    <scope>NUCLEOTIDE SEQUENCE [LARGE SCALE GENOMIC DNA]</scope>
    <source>
        <strain evidence="2 3">SUN51</strain>
    </source>
</reference>
<dbReference type="OrthoDB" id="4312830at2"/>
<evidence type="ECO:0000313" key="2">
    <source>
        <dbReference type="EMBL" id="KAA0922138.1"/>
    </source>
</evidence>
<dbReference type="SUPFAM" id="SSF47413">
    <property type="entry name" value="lambda repressor-like DNA-binding domains"/>
    <property type="match status" value="1"/>
</dbReference>
<dbReference type="GO" id="GO:0003677">
    <property type="term" value="F:DNA binding"/>
    <property type="evidence" value="ECO:0007669"/>
    <property type="project" value="InterPro"/>
</dbReference>
<dbReference type="InterPro" id="IPR001387">
    <property type="entry name" value="Cro/C1-type_HTH"/>
</dbReference>
<proteinExistence type="predicted"/>
<dbReference type="EMBL" id="VDFC01000075">
    <property type="protein sequence ID" value="KAA0922138.1"/>
    <property type="molecule type" value="Genomic_DNA"/>
</dbReference>
<evidence type="ECO:0000259" key="1">
    <source>
        <dbReference type="PROSITE" id="PS50943"/>
    </source>
</evidence>
<feature type="domain" description="HTH cro/C1-type" evidence="1">
    <location>
        <begin position="19"/>
        <end position="78"/>
    </location>
</feature>
<accession>A0A5A9ZX82</accession>
<name>A0A5A9ZX82_9ACTN</name>
<keyword evidence="3" id="KW-1185">Reference proteome</keyword>
<dbReference type="Gene3D" id="1.10.260.40">
    <property type="entry name" value="lambda repressor-like DNA-binding domains"/>
    <property type="match status" value="1"/>
</dbReference>
<sequence length="93" mass="9999">MPPRPLEIGPAGQAAAHAIERLRTTRGYSQRRLADRVTALGRPLTFTQLSRIERRVRRCDVDDLVSIAAALGVAPQTLLGDADARPRAGGEGT</sequence>
<comment type="caution">
    <text evidence="2">The sequence shown here is derived from an EMBL/GenBank/DDBJ whole genome shotgun (WGS) entry which is preliminary data.</text>
</comment>
<dbReference type="InterPro" id="IPR010982">
    <property type="entry name" value="Lambda_DNA-bd_dom_sf"/>
</dbReference>
<gene>
    <name evidence="2" type="ORF">FGF04_33720</name>
</gene>
<dbReference type="AlphaFoldDB" id="A0A5A9ZX82"/>